<protein>
    <submittedName>
        <fullName evidence="2">N-acetylglutamate synthase-like GNAT family acetyltransferase</fullName>
    </submittedName>
</protein>
<dbReference type="FunFam" id="3.40.630.30:FF:000165">
    <property type="entry name" value="IAA acetyltransferase"/>
    <property type="match status" value="1"/>
</dbReference>
<dbReference type="InterPro" id="IPR016181">
    <property type="entry name" value="Acyl_CoA_acyltransferase"/>
</dbReference>
<evidence type="ECO:0000313" key="3">
    <source>
        <dbReference type="Proteomes" id="UP000292927"/>
    </source>
</evidence>
<dbReference type="SUPFAM" id="SSF55729">
    <property type="entry name" value="Acyl-CoA N-acyltransferases (Nat)"/>
    <property type="match status" value="1"/>
</dbReference>
<accession>A0A4Q7PK30</accession>
<feature type="domain" description="N-acetyltransferase" evidence="1">
    <location>
        <begin position="1"/>
        <end position="132"/>
    </location>
</feature>
<gene>
    <name evidence="2" type="ORF">EV209_1502</name>
</gene>
<evidence type="ECO:0000313" key="2">
    <source>
        <dbReference type="EMBL" id="RZT01064.1"/>
    </source>
</evidence>
<dbReference type="OrthoDB" id="9813917at2"/>
<dbReference type="Gene3D" id="3.40.630.30">
    <property type="match status" value="1"/>
</dbReference>
<dbReference type="PROSITE" id="PS51186">
    <property type="entry name" value="GNAT"/>
    <property type="match status" value="1"/>
</dbReference>
<keyword evidence="2" id="KW-0808">Transferase</keyword>
<dbReference type="Proteomes" id="UP000292927">
    <property type="component" value="Unassembled WGS sequence"/>
</dbReference>
<dbReference type="RefSeq" id="WP_130434621.1">
    <property type="nucleotide sequence ID" value="NZ_SGXF01000002.1"/>
</dbReference>
<dbReference type="AlphaFoldDB" id="A0A4Q7PK30"/>
<dbReference type="GO" id="GO:0016747">
    <property type="term" value="F:acyltransferase activity, transferring groups other than amino-acyl groups"/>
    <property type="evidence" value="ECO:0007669"/>
    <property type="project" value="InterPro"/>
</dbReference>
<dbReference type="Pfam" id="PF13508">
    <property type="entry name" value="Acetyltransf_7"/>
    <property type="match status" value="1"/>
</dbReference>
<evidence type="ECO:0000259" key="1">
    <source>
        <dbReference type="PROSITE" id="PS51186"/>
    </source>
</evidence>
<sequence>MDIRKITDNKKKYIDLLLLADESEAMIDRYLERGEMFVLDDDGVKAECVITQEDIGVYELKNIAVLPNYWRKGYGRKLIEFIFTHCSSCNVMFVGTGDCYSSLSFYKSCGFKESHRVKNFFVDNYDHLMFEDGVQLVDMVYLKWER</sequence>
<dbReference type="CDD" id="cd04301">
    <property type="entry name" value="NAT_SF"/>
    <property type="match status" value="1"/>
</dbReference>
<organism evidence="2 3">
    <name type="scientific">Cuneatibacter caecimuris</name>
    <dbReference type="NCBI Taxonomy" id="1796618"/>
    <lineage>
        <taxon>Bacteria</taxon>
        <taxon>Bacillati</taxon>
        <taxon>Bacillota</taxon>
        <taxon>Clostridia</taxon>
        <taxon>Lachnospirales</taxon>
        <taxon>Lachnospiraceae</taxon>
        <taxon>Cuneatibacter</taxon>
    </lineage>
</organism>
<reference evidence="2 3" key="1">
    <citation type="submission" date="2019-02" db="EMBL/GenBank/DDBJ databases">
        <title>Genomic Encyclopedia of Type Strains, Phase IV (KMG-IV): sequencing the most valuable type-strain genomes for metagenomic binning, comparative biology and taxonomic classification.</title>
        <authorList>
            <person name="Goeker M."/>
        </authorList>
    </citation>
    <scope>NUCLEOTIDE SEQUENCE [LARGE SCALE GENOMIC DNA]</scope>
    <source>
        <strain evidence="2 3">DSM 29486</strain>
    </source>
</reference>
<dbReference type="EMBL" id="SGXF01000002">
    <property type="protein sequence ID" value="RZT01064.1"/>
    <property type="molecule type" value="Genomic_DNA"/>
</dbReference>
<comment type="caution">
    <text evidence="2">The sequence shown here is derived from an EMBL/GenBank/DDBJ whole genome shotgun (WGS) entry which is preliminary data.</text>
</comment>
<dbReference type="InterPro" id="IPR000182">
    <property type="entry name" value="GNAT_dom"/>
</dbReference>
<name>A0A4Q7PK30_9FIRM</name>
<keyword evidence="3" id="KW-1185">Reference proteome</keyword>
<proteinExistence type="predicted"/>